<accession>A0AA40AY67</accession>
<sequence length="465" mass="52313">MASLLESVFNHVVLPPKLPGCRDSNGRAVEDNLLTRLLGACEALSTLPGQGAQSCWEFVRQQLLYASTSTGAALTERQYDAHSPTCQLTTSDMVTPMSSDGGDSNVVFETFEGSPSSEAVLAAEGALQWDFPGRAARIPLAAFSDPSFTETLATFLEQVSTEALDRFVARSRKAGASILETRDSVNPALISQMLLPLLEAIGSLVHVPMLRNIFDLWVKLDEDIVAKFPLLLDYYPGFSPKLLDILQLTTVQDIKRLRRIQGHLRDRCQRCHFGSKTIISGLSREYFAAWFMVESTDLQSLQRQIEAESHKARVEAKSRWRKAYDEYDALTVCLDEISYTCLKMPNGAYGAYNSNWAYRDVHVVFRDVSFCTYLAEQIERRLSTIRTNWREVYCIETLITMSLRLLWLAGLDGRSAVERWYYAESGVGETAARYCLWASLFYQRTFVVLGHAGVDMSTKELEDFD</sequence>
<evidence type="ECO:0000313" key="3">
    <source>
        <dbReference type="Proteomes" id="UP001172102"/>
    </source>
</evidence>
<gene>
    <name evidence="2" type="ORF">B0H67DRAFT_640735</name>
</gene>
<protein>
    <recommendedName>
        <fullName evidence="1">DUF6606 domain-containing protein</fullName>
    </recommendedName>
</protein>
<dbReference type="Proteomes" id="UP001172102">
    <property type="component" value="Unassembled WGS sequence"/>
</dbReference>
<proteinExistence type="predicted"/>
<comment type="caution">
    <text evidence="2">The sequence shown here is derived from an EMBL/GenBank/DDBJ whole genome shotgun (WGS) entry which is preliminary data.</text>
</comment>
<feature type="domain" description="DUF6606" evidence="1">
    <location>
        <begin position="8"/>
        <end position="210"/>
    </location>
</feature>
<dbReference type="EMBL" id="JAUKUA010000002">
    <property type="protein sequence ID" value="KAK0724170.1"/>
    <property type="molecule type" value="Genomic_DNA"/>
</dbReference>
<organism evidence="2 3">
    <name type="scientific">Lasiosphaeris hirsuta</name>
    <dbReference type="NCBI Taxonomy" id="260670"/>
    <lineage>
        <taxon>Eukaryota</taxon>
        <taxon>Fungi</taxon>
        <taxon>Dikarya</taxon>
        <taxon>Ascomycota</taxon>
        <taxon>Pezizomycotina</taxon>
        <taxon>Sordariomycetes</taxon>
        <taxon>Sordariomycetidae</taxon>
        <taxon>Sordariales</taxon>
        <taxon>Lasiosphaeriaceae</taxon>
        <taxon>Lasiosphaeris</taxon>
    </lineage>
</organism>
<evidence type="ECO:0000313" key="2">
    <source>
        <dbReference type="EMBL" id="KAK0724170.1"/>
    </source>
</evidence>
<dbReference type="AlphaFoldDB" id="A0AA40AY67"/>
<dbReference type="Pfam" id="PF20255">
    <property type="entry name" value="DUF6606"/>
    <property type="match status" value="1"/>
</dbReference>
<name>A0AA40AY67_9PEZI</name>
<dbReference type="InterPro" id="IPR046541">
    <property type="entry name" value="DUF6606"/>
</dbReference>
<reference evidence="2" key="1">
    <citation type="submission" date="2023-06" db="EMBL/GenBank/DDBJ databases">
        <title>Genome-scale phylogeny and comparative genomics of the fungal order Sordariales.</title>
        <authorList>
            <consortium name="Lawrence Berkeley National Laboratory"/>
            <person name="Hensen N."/>
            <person name="Bonometti L."/>
            <person name="Westerberg I."/>
            <person name="Brannstrom I.O."/>
            <person name="Guillou S."/>
            <person name="Cros-Aarteil S."/>
            <person name="Calhoun S."/>
            <person name="Haridas S."/>
            <person name="Kuo A."/>
            <person name="Mondo S."/>
            <person name="Pangilinan J."/>
            <person name="Riley R."/>
            <person name="Labutti K."/>
            <person name="Andreopoulos B."/>
            <person name="Lipzen A."/>
            <person name="Chen C."/>
            <person name="Yanf M."/>
            <person name="Daum C."/>
            <person name="Ng V."/>
            <person name="Clum A."/>
            <person name="Steindorff A."/>
            <person name="Ohm R."/>
            <person name="Martin F."/>
            <person name="Silar P."/>
            <person name="Natvig D."/>
            <person name="Lalanne C."/>
            <person name="Gautier V."/>
            <person name="Ament-Velasquez S.L."/>
            <person name="Kruys A."/>
            <person name="Hutchinson M.I."/>
            <person name="Powell A.J."/>
            <person name="Barry K."/>
            <person name="Miller A.N."/>
            <person name="Grigoriev I.V."/>
            <person name="Debuchy R."/>
            <person name="Gladieux P."/>
            <person name="Thoren M.H."/>
            <person name="Johannesson H."/>
        </authorList>
    </citation>
    <scope>NUCLEOTIDE SEQUENCE</scope>
    <source>
        <strain evidence="2">SMH4607-1</strain>
    </source>
</reference>
<keyword evidence="3" id="KW-1185">Reference proteome</keyword>
<evidence type="ECO:0000259" key="1">
    <source>
        <dbReference type="Pfam" id="PF20255"/>
    </source>
</evidence>